<dbReference type="Pfam" id="PF13585">
    <property type="entry name" value="CHU_C"/>
    <property type="match status" value="1"/>
</dbReference>
<dbReference type="Gene3D" id="3.30.160.710">
    <property type="match status" value="2"/>
</dbReference>
<feature type="domain" description="BIG2" evidence="1">
    <location>
        <begin position="1470"/>
        <end position="1544"/>
    </location>
</feature>
<dbReference type="InterPro" id="IPR041286">
    <property type="entry name" value="MBG_2"/>
</dbReference>
<protein>
    <recommendedName>
        <fullName evidence="1">BIG2 domain-containing protein</fullName>
    </recommendedName>
</protein>
<dbReference type="InterPro" id="IPR036116">
    <property type="entry name" value="FN3_sf"/>
</dbReference>
<feature type="domain" description="BIG2" evidence="1">
    <location>
        <begin position="1374"/>
        <end position="1456"/>
    </location>
</feature>
<dbReference type="InterPro" id="IPR003343">
    <property type="entry name" value="Big_2"/>
</dbReference>
<dbReference type="InterPro" id="IPR026341">
    <property type="entry name" value="T9SS_type_B"/>
</dbReference>
<name>A0A1S9P9P8_9SPHI</name>
<dbReference type="InterPro" id="IPR010620">
    <property type="entry name" value="SBBP_repeat"/>
</dbReference>
<reference evidence="2 3" key="1">
    <citation type="submission" date="2016-07" db="EMBL/GenBank/DDBJ databases">
        <title>Genomic analysis of zinc-resistant bacterium Mucilaginibacter pedocola TBZ30.</title>
        <authorList>
            <person name="Huang J."/>
            <person name="Tang J."/>
        </authorList>
    </citation>
    <scope>NUCLEOTIDE SEQUENCE [LARGE SCALE GENOMIC DNA]</scope>
    <source>
        <strain evidence="2 3">TBZ30</strain>
    </source>
</reference>
<comment type="caution">
    <text evidence="2">The sequence shown here is derived from an EMBL/GenBank/DDBJ whole genome shotgun (WGS) entry which is preliminary data.</text>
</comment>
<accession>A0A1S9P9P8</accession>
<dbReference type="PANTHER" id="PTHR35580">
    <property type="entry name" value="CELL SURFACE GLYCOPROTEIN (S-LAYER PROTEIN)-LIKE PROTEIN"/>
    <property type="match status" value="1"/>
</dbReference>
<dbReference type="InterPro" id="IPR013783">
    <property type="entry name" value="Ig-like_fold"/>
</dbReference>
<dbReference type="InterPro" id="IPR057708">
    <property type="entry name" value="DUF7948"/>
</dbReference>
<dbReference type="STRING" id="1792845.BC343_14435"/>
<dbReference type="InterPro" id="IPR008964">
    <property type="entry name" value="Invasin/intimin_cell_adhesion"/>
</dbReference>
<dbReference type="Pfam" id="PF25778">
    <property type="entry name" value="DUF7948"/>
    <property type="match status" value="1"/>
</dbReference>
<dbReference type="Gene3D" id="2.60.40.10">
    <property type="entry name" value="Immunoglobulins"/>
    <property type="match status" value="1"/>
</dbReference>
<dbReference type="SUPFAM" id="SSF49373">
    <property type="entry name" value="Invasin/intimin cell-adhesion fragments"/>
    <property type="match status" value="4"/>
</dbReference>
<dbReference type="SUPFAM" id="SSF49265">
    <property type="entry name" value="Fibronectin type III"/>
    <property type="match status" value="1"/>
</dbReference>
<dbReference type="Gene3D" id="2.60.40.1080">
    <property type="match status" value="5"/>
</dbReference>
<evidence type="ECO:0000313" key="2">
    <source>
        <dbReference type="EMBL" id="OOQ57308.1"/>
    </source>
</evidence>
<dbReference type="Pfam" id="PF18676">
    <property type="entry name" value="MBG_2"/>
    <property type="match status" value="2"/>
</dbReference>
<evidence type="ECO:0000259" key="1">
    <source>
        <dbReference type="SMART" id="SM00635"/>
    </source>
</evidence>
<dbReference type="PANTHER" id="PTHR35580:SF1">
    <property type="entry name" value="PHYTASE-LIKE DOMAIN-CONTAINING PROTEIN"/>
    <property type="match status" value="1"/>
</dbReference>
<feature type="domain" description="BIG2" evidence="1">
    <location>
        <begin position="1031"/>
        <end position="1116"/>
    </location>
</feature>
<proteinExistence type="predicted"/>
<dbReference type="SMART" id="SM00635">
    <property type="entry name" value="BID_2"/>
    <property type="match status" value="3"/>
</dbReference>
<dbReference type="InterPro" id="IPR052918">
    <property type="entry name" value="Motility_Chemotaxis_Reg"/>
</dbReference>
<dbReference type="Pfam" id="PF06739">
    <property type="entry name" value="SBBP"/>
    <property type="match status" value="1"/>
</dbReference>
<keyword evidence="3" id="KW-1185">Reference proteome</keyword>
<gene>
    <name evidence="2" type="ORF">BC343_14435</name>
</gene>
<dbReference type="NCBIfam" id="TIGR04131">
    <property type="entry name" value="Bac_Flav_CTERM"/>
    <property type="match status" value="1"/>
</dbReference>
<dbReference type="RefSeq" id="WP_078350600.1">
    <property type="nucleotide sequence ID" value="NZ_MBTF01000036.1"/>
</dbReference>
<dbReference type="EMBL" id="MBTF01000036">
    <property type="protein sequence ID" value="OOQ57308.1"/>
    <property type="molecule type" value="Genomic_DNA"/>
</dbReference>
<evidence type="ECO:0000313" key="3">
    <source>
        <dbReference type="Proteomes" id="UP000189739"/>
    </source>
</evidence>
<organism evidence="2 3">
    <name type="scientific">Mucilaginibacter pedocola</name>
    <dbReference type="NCBI Taxonomy" id="1792845"/>
    <lineage>
        <taxon>Bacteria</taxon>
        <taxon>Pseudomonadati</taxon>
        <taxon>Bacteroidota</taxon>
        <taxon>Sphingobacteriia</taxon>
        <taxon>Sphingobacteriales</taxon>
        <taxon>Sphingobacteriaceae</taxon>
        <taxon>Mucilaginibacter</taxon>
    </lineage>
</organism>
<sequence>MKDRGMAVYFTRTGVLYKWIQADTKTQSKKLPDNHPLKGIRPEETAVNIAYAQTQWLNSNPAVKVEADSAYTDISNYYQSGKLISGVKNYRRITYKNIYPNTDIVYYIKDNKLEYDVVLRPGSEIAKVKFAYSGDAPAEKASGKIKISNGLGTLTEAGPVAMVANKTIAASYSHSKNGVSFSLGDVEQPQDKTLVIDPSISWSTFYGGPSEDAATSTATDASGNVYLAGYTQSTSNIATPGSQQSGGGGVLNYDAMLVKFDANGNRLWATYYGGTSSDLAYGVTTDNDGNIIIAGYTQSNGMATAGTAQDALAGDYDAFVAKFSTNGTRIWATYYGGPINAFGIQSGEDAALAVTTDASGNIYFTGYTYSQNFPVKGAAPHQLALAGSYDAFVVKLNTAGAASFATYYGGTQDDAGRGIAVGGSQVYVTGYTNSPTKISTGGAQQTTYGGGGYWDAFLTAFSPTGLQQWGTYYGGNVYDDKGFGVAVDSEGSVYMTGSAATPGLGTIATVGSHKQSIGGNEDAFLAKFNSLGARQWGTYYGGTATDISSAISINASDDIFIGGNTKSTAGIGNAGFKNDYTPGGFPTTTDGWVARFKKDGTLQWGSYIGDAGDDAVNGLATSGNFVYMAGSTNSNTGFVTNAFQNAFGGGVSDGFLAKADITTVPVTLPVATNSSNIVFSNILGDQVTLTWTNGTGTARIVEVRTLDNNFPNPSDASIYPNNNNYPSGYPLDAATKIIYRGTGNSVTVTGLTMGTTYYFKVFDYTGTFEPQVVYIRDNTTGNPASVTTGKNAQTITFAGPVDKNYGNGEFSPATASSGLAVNYTSDNTAVITVVGGQLRIMGVGSANITATQPGDATYDAATAVTAVVNVNKATLAIKAGNAQRKYGEANPAFSIVAYSGFVYNEGENVITTPPVFTTAATATSPVAFYNIVPSGAAAANYNFVYQNGILEVTKATLTVRPDDKNRDQGQANPAFTLTYTGFVNGETAAALTTAPTATTTATTASAPGAYPITASGGVATNYDFVYQQGTLTIGVVLTAQSITFAPFADVFVDEADFFANGSASSGLPVTYSSSNTNVANIIPATGGQPAMVHLVGAGTTTITASQAGNDVYAPAADVSRTLTVNKHDQVFTFAPFADVTILDPDFFADGHTDSELPISYSSSNTAVATIVGGNMIHVVGLGSTIITASQAGDNIWNPAGPISRQLTVTKAPQQADLLPISAKTYGDADFEPTIIINEGGATVLSSSNPAVAIIMPDGKHIHIVGGGTATITATQPETDIYFAGPPSSQLLTVNKANQTITFPIFANHLVGEADFSVGASTTSGLPLIYTSSNTAVATVSASGMVHLLSEGFTNITVSQPGNANFNAAVSVEHTLNVFERQPQTIALAPFENEEVIATDFFAGGVATSGLKVTYTSSNPAVATIVTSSDPRGDLIHITGVGTTTITASQAGDAYWFPAPNVSQALTVVKAFQSVWIPPFALKIDFGSADFNPEASATSGLPVTLTSSNPAVATITADGKIHIVGAGTADITATQPGNSAYVAAAPFTQTLTISKAGQTITFAAIADKTLIDADFDPGATASSSLGVTYSSSNTSVATILAGKVHIVGLGTAKITATQLGNANYNAATPVQHDIVVAKASQTITFAAIADMRTQTTATLTATSSSGLPITLTVTGDKARLSGTTLTALTAGTVTVTATQAGNDTYLAAKPVERTFTIIQPPTVRPNNIITPNGDGYNDTWIIADIGSFPDCRIRIYDRAGREVYAFSGAYNNNWAGTNRSGDPLVQDAYLYKIDLGNGSTLSGTITIVRN</sequence>
<dbReference type="OrthoDB" id="355609at2"/>
<dbReference type="Proteomes" id="UP000189739">
    <property type="component" value="Unassembled WGS sequence"/>
</dbReference>